<feature type="region of interest" description="Disordered" evidence="1">
    <location>
        <begin position="30"/>
        <end position="86"/>
    </location>
</feature>
<accession>A0A0F9NI82</accession>
<dbReference type="AlphaFoldDB" id="A0A0F9NI82"/>
<reference evidence="2" key="1">
    <citation type="journal article" date="2015" name="Nature">
        <title>Complex archaea that bridge the gap between prokaryotes and eukaryotes.</title>
        <authorList>
            <person name="Spang A."/>
            <person name="Saw J.H."/>
            <person name="Jorgensen S.L."/>
            <person name="Zaremba-Niedzwiedzka K."/>
            <person name="Martijn J."/>
            <person name="Lind A.E."/>
            <person name="van Eijk R."/>
            <person name="Schleper C."/>
            <person name="Guy L."/>
            <person name="Ettema T.J."/>
        </authorList>
    </citation>
    <scope>NUCLEOTIDE SEQUENCE</scope>
</reference>
<evidence type="ECO:0000313" key="2">
    <source>
        <dbReference type="EMBL" id="KKN11692.1"/>
    </source>
</evidence>
<gene>
    <name evidence="2" type="ORF">LCGC14_1023990</name>
</gene>
<proteinExistence type="predicted"/>
<comment type="caution">
    <text evidence="2">The sequence shown here is derived from an EMBL/GenBank/DDBJ whole genome shotgun (WGS) entry which is preliminary data.</text>
</comment>
<feature type="compositionally biased region" description="Pro residues" evidence="1">
    <location>
        <begin position="74"/>
        <end position="83"/>
    </location>
</feature>
<sequence length="116" mass="11487">MANENRGSFGAAIGGSQALTEAMERRGIDVSALQVTSPASAGGAPPIPQDPSQLDAAQVAIGQPPSGATTPTPAAAPPPPPTDPELMVAMEALGTFVKSAGSTRKELAKARVSGIV</sequence>
<dbReference type="EMBL" id="LAZR01004109">
    <property type="protein sequence ID" value="KKN11692.1"/>
    <property type="molecule type" value="Genomic_DNA"/>
</dbReference>
<organism evidence="2">
    <name type="scientific">marine sediment metagenome</name>
    <dbReference type="NCBI Taxonomy" id="412755"/>
    <lineage>
        <taxon>unclassified sequences</taxon>
        <taxon>metagenomes</taxon>
        <taxon>ecological metagenomes</taxon>
    </lineage>
</organism>
<feature type="compositionally biased region" description="Low complexity" evidence="1">
    <location>
        <begin position="64"/>
        <end position="73"/>
    </location>
</feature>
<protein>
    <submittedName>
        <fullName evidence="2">Uncharacterized protein</fullName>
    </submittedName>
</protein>
<evidence type="ECO:0000256" key="1">
    <source>
        <dbReference type="SAM" id="MobiDB-lite"/>
    </source>
</evidence>
<name>A0A0F9NI82_9ZZZZ</name>